<feature type="domain" description="K Homology" evidence="4">
    <location>
        <begin position="149"/>
        <end position="196"/>
    </location>
</feature>
<reference evidence="5 6" key="1">
    <citation type="submission" date="2016-05" db="EMBL/GenBank/DDBJ databases">
        <title>First whole genome sequencing of Entamoeba histolytica HM1:IMSS-clone-6.</title>
        <authorList>
            <person name="Mukherjee Avik.K."/>
            <person name="Izumyama S."/>
            <person name="Nakada-Tsukui K."/>
            <person name="Nozaki T."/>
        </authorList>
    </citation>
    <scope>NUCLEOTIDE SEQUENCE [LARGE SCALE GENOMIC DNA]</scope>
    <source>
        <strain evidence="5 6">HM1:IMSS clone 6</strain>
    </source>
</reference>
<dbReference type="GO" id="GO:0000177">
    <property type="term" value="C:cytoplasmic exosome (RNase complex)"/>
    <property type="evidence" value="ECO:0007669"/>
    <property type="project" value="TreeGrafter"/>
</dbReference>
<dbReference type="Proteomes" id="UP000078387">
    <property type="component" value="Unassembled WGS sequence"/>
</dbReference>
<dbReference type="InterPro" id="IPR026699">
    <property type="entry name" value="Exosome_RNA_bind1/RRP40/RRP4"/>
</dbReference>
<dbReference type="CDD" id="cd22526">
    <property type="entry name" value="KH-I_Rrp40"/>
    <property type="match status" value="1"/>
</dbReference>
<dbReference type="VEuPathDB" id="AmoebaDB:EHI_004770"/>
<keyword evidence="2" id="KW-0271">Exosome</keyword>
<evidence type="ECO:0000256" key="1">
    <source>
        <dbReference type="ARBA" id="ARBA00004123"/>
    </source>
</evidence>
<evidence type="ECO:0000256" key="3">
    <source>
        <dbReference type="ARBA" id="ARBA00022884"/>
    </source>
</evidence>
<dbReference type="VEuPathDB" id="AmoebaDB:EHI8A_113840"/>
<dbReference type="Pfam" id="PF15985">
    <property type="entry name" value="KH_6"/>
    <property type="match status" value="1"/>
</dbReference>
<dbReference type="GO" id="GO:0003723">
    <property type="term" value="F:RNA binding"/>
    <property type="evidence" value="ECO:0007669"/>
    <property type="project" value="UniProtKB-KW"/>
</dbReference>
<comment type="caution">
    <text evidence="5">The sequence shown here is derived from an EMBL/GenBank/DDBJ whole genome shotgun (WGS) entry which is preliminary data.</text>
</comment>
<evidence type="ECO:0000313" key="5">
    <source>
        <dbReference type="EMBL" id="GAT94546.1"/>
    </source>
</evidence>
<dbReference type="Pfam" id="PF21262">
    <property type="entry name" value="RRP40_S1"/>
    <property type="match status" value="1"/>
</dbReference>
<dbReference type="Gene3D" id="2.40.50.140">
    <property type="entry name" value="Nucleic acid-binding proteins"/>
    <property type="match status" value="1"/>
</dbReference>
<proteinExistence type="predicted"/>
<dbReference type="GO" id="GO:0071038">
    <property type="term" value="P:TRAMP-dependent tRNA surveillance pathway"/>
    <property type="evidence" value="ECO:0007669"/>
    <property type="project" value="TreeGrafter"/>
</dbReference>
<dbReference type="VEuPathDB" id="AmoebaDB:EHI7A_106710"/>
<sequence>MATKVAFTSIKTVFPGDTFEYVQGARFGDGIIKRNGVPTVSRAGILKYQQQTKYYHVFSDLKKYHPSVEDVCVGKIVKRVKDKYLVDIGSYCYAELDFLAFENATKKSKPNLLDGDYVYCRVVSKENVPQVVCVSQRKMEDGFGELQGGWAFSVPQSMCRRIMGDGCCVLTCIGEYTPFEIAVGINGMVWVRTPNVLNDVIVESCIVQCLGVVEKNVPGTIKLVWESWKPVLN</sequence>
<comment type="subcellular location">
    <subcellularLocation>
        <location evidence="1">Nucleus</location>
    </subcellularLocation>
</comment>
<dbReference type="AlphaFoldDB" id="A0A5K1VAE5"/>
<dbReference type="InterPro" id="IPR012340">
    <property type="entry name" value="NA-bd_OB-fold"/>
</dbReference>
<evidence type="ECO:0000256" key="2">
    <source>
        <dbReference type="ARBA" id="ARBA00022835"/>
    </source>
</evidence>
<dbReference type="GO" id="GO:0000467">
    <property type="term" value="P:exonucleolytic trimming to generate mature 3'-end of 5.8S rRNA from tricistronic rRNA transcript (SSU-rRNA, 5.8S rRNA, LSU-rRNA)"/>
    <property type="evidence" value="ECO:0007669"/>
    <property type="project" value="TreeGrafter"/>
</dbReference>
<gene>
    <name evidence="5" type="ORF">CL6EHI_004770</name>
</gene>
<dbReference type="SUPFAM" id="SSF50249">
    <property type="entry name" value="Nucleic acid-binding proteins"/>
    <property type="match status" value="1"/>
</dbReference>
<dbReference type="Gene3D" id="3.30.1370.10">
    <property type="entry name" value="K Homology domain, type 1"/>
    <property type="match status" value="1"/>
</dbReference>
<dbReference type="GO" id="GO:0071051">
    <property type="term" value="P:poly(A)-dependent snoRNA 3'-end processing"/>
    <property type="evidence" value="ECO:0007669"/>
    <property type="project" value="TreeGrafter"/>
</dbReference>
<dbReference type="GO" id="GO:0034475">
    <property type="term" value="P:U4 snRNA 3'-end processing"/>
    <property type="evidence" value="ECO:0007669"/>
    <property type="project" value="TreeGrafter"/>
</dbReference>
<dbReference type="PANTHER" id="PTHR21321:SF1">
    <property type="entry name" value="EXOSOME COMPLEX COMPONENT RRP40"/>
    <property type="match status" value="1"/>
</dbReference>
<dbReference type="OMA" id="SYMAFPN"/>
<dbReference type="SUPFAM" id="SSF54791">
    <property type="entry name" value="Eukaryotic type KH-domain (KH-domain type I)"/>
    <property type="match status" value="1"/>
</dbReference>
<dbReference type="InterPro" id="IPR049469">
    <property type="entry name" value="RRP40_KH-I"/>
</dbReference>
<organism evidence="5 6">
    <name type="scientific">Entamoeba histolytica</name>
    <dbReference type="NCBI Taxonomy" id="5759"/>
    <lineage>
        <taxon>Eukaryota</taxon>
        <taxon>Amoebozoa</taxon>
        <taxon>Evosea</taxon>
        <taxon>Archamoebae</taxon>
        <taxon>Mastigamoebida</taxon>
        <taxon>Entamoebidae</taxon>
        <taxon>Entamoeba</taxon>
    </lineage>
</organism>
<dbReference type="InterPro" id="IPR036612">
    <property type="entry name" value="KH_dom_type_1_sf"/>
</dbReference>
<dbReference type="VEuPathDB" id="AmoebaDB:EHI5A_147130"/>
<protein>
    <recommendedName>
        <fullName evidence="4">K Homology domain-containing protein</fullName>
    </recommendedName>
</protein>
<name>A0A5K1VAE5_ENTHI</name>
<dbReference type="GO" id="GO:0071035">
    <property type="term" value="P:nuclear polyadenylation-dependent rRNA catabolic process"/>
    <property type="evidence" value="ECO:0007669"/>
    <property type="project" value="TreeGrafter"/>
</dbReference>
<dbReference type="GO" id="GO:0071034">
    <property type="term" value="P:CUT catabolic process"/>
    <property type="evidence" value="ECO:0007669"/>
    <property type="project" value="TreeGrafter"/>
</dbReference>
<keyword evidence="3" id="KW-0694">RNA-binding</keyword>
<accession>A0A5K1VAE5</accession>
<dbReference type="VEuPathDB" id="AmoebaDB:KM1_184500"/>
<dbReference type="InterPro" id="IPR004088">
    <property type="entry name" value="KH_dom_type_1"/>
</dbReference>
<dbReference type="PANTHER" id="PTHR21321">
    <property type="entry name" value="PNAS-3 RELATED"/>
    <property type="match status" value="1"/>
</dbReference>
<evidence type="ECO:0000313" key="6">
    <source>
        <dbReference type="Proteomes" id="UP000078387"/>
    </source>
</evidence>
<evidence type="ECO:0000259" key="4">
    <source>
        <dbReference type="Pfam" id="PF15985"/>
    </source>
</evidence>
<dbReference type="GO" id="GO:0000176">
    <property type="term" value="C:nuclear exosome (RNase complex)"/>
    <property type="evidence" value="ECO:0007669"/>
    <property type="project" value="TreeGrafter"/>
</dbReference>
<dbReference type="EMBL" id="BDEQ01000001">
    <property type="protein sequence ID" value="GAT94546.1"/>
    <property type="molecule type" value="Genomic_DNA"/>
</dbReference>